<evidence type="ECO:0000256" key="4">
    <source>
        <dbReference type="SAM" id="SignalP"/>
    </source>
</evidence>
<feature type="domain" description="PA14" evidence="5">
    <location>
        <begin position="613"/>
        <end position="772"/>
    </location>
</feature>
<dbReference type="KEGG" id="fsu:Fisuc_1475"/>
<evidence type="ECO:0000313" key="6">
    <source>
        <dbReference type="EMBL" id="ACX75072.1"/>
    </source>
</evidence>
<dbReference type="EMBL" id="CP001792">
    <property type="protein sequence ID" value="ACX75072.1"/>
    <property type="molecule type" value="Genomic_DNA"/>
</dbReference>
<name>C9RR86_FIBSS</name>
<dbReference type="PATRIC" id="fig|59374.8.peg.1877"/>
<feature type="signal peptide" evidence="4">
    <location>
        <begin position="1"/>
        <end position="20"/>
    </location>
</feature>
<reference evidence="6 9" key="1">
    <citation type="submission" date="2009-10" db="EMBL/GenBank/DDBJ databases">
        <title>Complete sequence of Fibrobacter succinogenes subsp. succinogenes S85.</title>
        <authorList>
            <consortium name="US DOE Joint Genome Institute"/>
            <person name="Lucas S."/>
            <person name="Copeland A."/>
            <person name="Lapidus A."/>
            <person name="Glavina del Rio T."/>
            <person name="Tice H."/>
            <person name="Bruce D."/>
            <person name="Goodwin L."/>
            <person name="Pitluck S."/>
            <person name="Chertkov O."/>
            <person name="Detter J.C."/>
            <person name="Han C."/>
            <person name="Tapia R."/>
            <person name="Larimer F."/>
            <person name="Land M."/>
            <person name="Hauser L."/>
            <person name="Kyrpides N."/>
            <person name="Mikhailova N."/>
            <person name="Weimer P.J."/>
            <person name="Stevenson D.M."/>
            <person name="Boyum J."/>
            <person name="Brumm P.I."/>
            <person name="Mead D."/>
        </authorList>
    </citation>
    <scope>NUCLEOTIDE SEQUENCE [LARGE SCALE GENOMIC DNA]</scope>
    <source>
        <strain evidence="9">ATCC 19169 / S85</strain>
        <strain evidence="6">S85</strain>
    </source>
</reference>
<dbReference type="OrthoDB" id="9804930at2"/>
<evidence type="ECO:0000313" key="7">
    <source>
        <dbReference type="EMBL" id="ADL26651.1"/>
    </source>
</evidence>
<keyword evidence="3" id="KW-0325">Glycoprotein</keyword>
<sequence length="1425" mass="158822">MKHCCLGIVASLLLTVSAWADLTIHLQSPFRDNATSSGYIPHIVGGVTDYNPGFGATSRTMMKSEGDSWYSYTWEGKTVADFQDWQDFEFKACPNTDDYNFNNNNCVSWTEGGKTRITAFFGTETEIWLYTDTKDKSYRKSFMAPGSKIVWFKSPWGNKVLPQMIFGTDSVLMRFNEGDKEKCGWFYGALTPAMIEANPLLMGYFVRYKAPWYTVPASRDSFVDFAGLLQVQDTLYVDGTVPNPVVSAEIGTAGECFDPTRRLHIYHPWRTNTTFRDSTFYIKIDNNILNAPTGLSSEGEYKYWRHIDFADSLVGSAQWNSQMSTVQILRGSNDWPQHPYFQDSQRPHASDFFPTGIYETWFYTSTSLETFELAFYPPEPKVIRLKSPWENQSPSMVIESTGDIIKMGPLTDTCGWYTGTVYKHATDWRVYFKQTFGMERYGGKGVVAELDNLDSLISLDSLMALHDTVWVYPNPKQRYEPSDTTRYPGILGICPSLKISALVVDWAGESHDDGIDVDFGGIYQGNAYTTIMGLDQNGDLAELKTCSGHVPGMVQDTLVNGAPARVDSLVYPWAQCSAAREIEKWFIPQVVAKDAAGNEYKNGVCRDISLTLDEEGFWQADFTNEEGDCNDTINPGFYPIDDLQYLDSAKTVLNPKFDWDIQGCKHNYSFAMKVSAQFRYVKGQYFEFRGDDDVWVFINNRLVVDIGGCHSPVEGGVNLDTIGQNDPSLKLVEGREYPFHIFFSERNATGSNFKMRTSINLQTQKTYYPVEEKTTDGTIKYTILQLLMDESISCDVSSTSKIDTMPAQSSFVLFGDDDRIPSTGMELLPGSVAGINIDENMAGFVIDTVEIVRKRSLAPGSYMLQFFLASDMTQSSEVFFTVPAYPLPDIAFIDVFSGVDSVRIFDPTGISLRGLPFDGSANDTLLTHVAYPDTVPLQVGVFYIANLCKDCFAVLDLTTSFPISFLDEKKQRVNKLITDSTGVAKFYVVGDSSVTNASFEISGGAVANVISWGSIHFKEPPVPFANSGEAFDRNGDGVLDSISIVFNKAFDETIPDTIAWTFGSDDWHTVASAQSVALLMQDEKSLAIHADSLQNKVFTGGAKELYQGSFRYHYTYMDKETGQMTQLSLDGLAIEDRMGAILVDKPIVKPVSGNLNKLTVYISEAARMDLVNGIQFLEFKDKTGELVNPSLLSVMSVIPAMTSNYFDVLYQKKDDTILPEVGFMVRLVPGVLPDLNGNVPHVDNPWLRIEGEQRVGVESPGVVGIDPANWNPGTWPYQNDVAPVRVDVAKNIDDVIAETGLPGELIKFDLSEVAKTLLLNSSESRDVVLSKVKIKWEVEYFSTLGQFVNSQKGEVACNDKDVFGSDCVENPGNVFLMWDARSNKGRFVGTGVYIAKLKFKIFQGDKVAGKSEETFTLGIRRHGNK</sequence>
<dbReference type="PANTHER" id="PTHR31137:SF5">
    <property type="entry name" value="PROTEIN PSIQ-RELATED"/>
    <property type="match status" value="1"/>
</dbReference>
<dbReference type="Proteomes" id="UP000000517">
    <property type="component" value="Chromosome"/>
</dbReference>
<accession>C9RR86</accession>
<proteinExistence type="inferred from homology"/>
<dbReference type="InterPro" id="IPR051154">
    <property type="entry name" value="Prespore-cell_inducing_factor"/>
</dbReference>
<comment type="similarity">
    <text evidence="1">Belongs to the prespore-cell-inducing factor family.</text>
</comment>
<dbReference type="Proteomes" id="UP000001497">
    <property type="component" value="Chromosome"/>
</dbReference>
<dbReference type="STRING" id="59374.FSU_1954"/>
<reference evidence="8" key="2">
    <citation type="submission" date="2010-08" db="EMBL/GenBank/DDBJ databases">
        <title>Complete sequence of Fibrobacter succinogenes subsp. succinogenes S85.</title>
        <authorList>
            <person name="Durkin A.S."/>
            <person name="Nelson K.E."/>
            <person name="Morrison M."/>
            <person name="Forsberg C.W."/>
            <person name="Wilson D.B."/>
            <person name="Russell J.B."/>
            <person name="Cann I.K.O."/>
            <person name="Mackie R.I."/>
            <person name="White B.A."/>
        </authorList>
    </citation>
    <scope>NUCLEOTIDE SEQUENCE [LARGE SCALE GENOMIC DNA]</scope>
    <source>
        <strain evidence="8">ATCC 19169 / S85</strain>
    </source>
</reference>
<dbReference type="InterPro" id="IPR037524">
    <property type="entry name" value="PA14/GLEYA"/>
</dbReference>
<dbReference type="KEGG" id="fsc:FSU_1954"/>
<dbReference type="GO" id="GO:0005576">
    <property type="term" value="C:extracellular region"/>
    <property type="evidence" value="ECO:0007669"/>
    <property type="project" value="TreeGrafter"/>
</dbReference>
<evidence type="ECO:0000256" key="1">
    <source>
        <dbReference type="ARBA" id="ARBA00008709"/>
    </source>
</evidence>
<dbReference type="EMBL" id="CP002158">
    <property type="protein sequence ID" value="ADL26651.1"/>
    <property type="molecule type" value="Genomic_DNA"/>
</dbReference>
<evidence type="ECO:0000256" key="3">
    <source>
        <dbReference type="ARBA" id="ARBA00023180"/>
    </source>
</evidence>
<protein>
    <submittedName>
        <fullName evidence="7">Conserved domain protein</fullName>
    </submittedName>
    <submittedName>
        <fullName evidence="6">Fibro-slime family protein</fullName>
    </submittedName>
</protein>
<evidence type="ECO:0000313" key="9">
    <source>
        <dbReference type="Proteomes" id="UP000001497"/>
    </source>
</evidence>
<dbReference type="InterPro" id="IPR011874">
    <property type="entry name" value="Fibro_Slime"/>
</dbReference>
<feature type="chain" id="PRO_5003001497" evidence="4">
    <location>
        <begin position="21"/>
        <end position="1425"/>
    </location>
</feature>
<keyword evidence="9" id="KW-1185">Reference proteome</keyword>
<dbReference type="Pfam" id="PF07691">
    <property type="entry name" value="PA14"/>
    <property type="match status" value="1"/>
</dbReference>
<dbReference type="InterPro" id="IPR011658">
    <property type="entry name" value="PA14_dom"/>
</dbReference>
<dbReference type="HOGENOM" id="CLU_252800_0_0_0"/>
<dbReference type="PROSITE" id="PS51820">
    <property type="entry name" value="PA14"/>
    <property type="match status" value="1"/>
</dbReference>
<evidence type="ECO:0000313" key="8">
    <source>
        <dbReference type="Proteomes" id="UP000000517"/>
    </source>
</evidence>
<reference evidence="7" key="3">
    <citation type="submission" date="2010-08" db="EMBL/GenBank/DDBJ databases">
        <authorList>
            <person name="Durkin A.S."/>
            <person name="Nelson K.E."/>
            <person name="Morrison M."/>
            <person name="Forsberg C.W."/>
            <person name="Wilson D.B."/>
            <person name="Russell J.B."/>
            <person name="Cann I.K.O."/>
            <person name="Mackie R.I."/>
            <person name="White B.A."/>
        </authorList>
    </citation>
    <scope>NUCLEOTIDE SEQUENCE</scope>
    <source>
        <strain evidence="7">S85</strain>
    </source>
</reference>
<dbReference type="NCBIfam" id="TIGR02148">
    <property type="entry name" value="Fibro_Slime"/>
    <property type="match status" value="1"/>
</dbReference>
<dbReference type="RefSeq" id="WP_014546164.1">
    <property type="nucleotide sequence ID" value="NC_013410.1"/>
</dbReference>
<dbReference type="PANTHER" id="PTHR31137">
    <property type="entry name" value="PROTEIN PSIB-RELATED-RELATED"/>
    <property type="match status" value="1"/>
</dbReference>
<keyword evidence="2 4" id="KW-0732">Signal</keyword>
<organism evidence="7 8">
    <name type="scientific">Fibrobacter succinogenes (strain ATCC 19169 / S85)</name>
    <dbReference type="NCBI Taxonomy" id="59374"/>
    <lineage>
        <taxon>Bacteria</taxon>
        <taxon>Pseudomonadati</taxon>
        <taxon>Fibrobacterota</taxon>
        <taxon>Fibrobacteria</taxon>
        <taxon>Fibrobacterales</taxon>
        <taxon>Fibrobacteraceae</taxon>
        <taxon>Fibrobacter</taxon>
    </lineage>
</organism>
<evidence type="ECO:0000256" key="2">
    <source>
        <dbReference type="ARBA" id="ARBA00022729"/>
    </source>
</evidence>
<gene>
    <name evidence="6" type="ordered locus">Fisuc_1475</name>
    <name evidence="7" type="ordered locus">FSU_1954</name>
</gene>
<dbReference type="eggNOG" id="COG0823">
    <property type="taxonomic scope" value="Bacteria"/>
</dbReference>
<evidence type="ECO:0000259" key="5">
    <source>
        <dbReference type="PROSITE" id="PS51820"/>
    </source>
</evidence>